<name>A0A2P4XE02_9STRA</name>
<evidence type="ECO:0000313" key="2">
    <source>
        <dbReference type="Proteomes" id="UP000237271"/>
    </source>
</evidence>
<gene>
    <name evidence="1" type="ORF">PHPALM_20787</name>
</gene>
<accession>A0A2P4XE02</accession>
<organism evidence="1 2">
    <name type="scientific">Phytophthora palmivora</name>
    <dbReference type="NCBI Taxonomy" id="4796"/>
    <lineage>
        <taxon>Eukaryota</taxon>
        <taxon>Sar</taxon>
        <taxon>Stramenopiles</taxon>
        <taxon>Oomycota</taxon>
        <taxon>Peronosporomycetes</taxon>
        <taxon>Peronosporales</taxon>
        <taxon>Peronosporaceae</taxon>
        <taxon>Phytophthora</taxon>
    </lineage>
</organism>
<sequence>MRQAIGGAMLRCQCASVPVDEISRSELIELRSQGQLYQLSSQHLYRSIKIDSFSSSGGRAHPIFSSK</sequence>
<proteinExistence type="predicted"/>
<comment type="caution">
    <text evidence="1">The sequence shown here is derived from an EMBL/GenBank/DDBJ whole genome shotgun (WGS) entry which is preliminary data.</text>
</comment>
<dbReference type="EMBL" id="NCKW01011311">
    <property type="protein sequence ID" value="POM63769.1"/>
    <property type="molecule type" value="Genomic_DNA"/>
</dbReference>
<dbReference type="AlphaFoldDB" id="A0A2P4XE02"/>
<reference evidence="1 2" key="1">
    <citation type="journal article" date="2017" name="Genome Biol. Evol.">
        <title>Phytophthora megakarya and P. palmivora, closely related causal agents of cacao black pod rot, underwent increases in genome sizes and gene numbers by different mechanisms.</title>
        <authorList>
            <person name="Ali S.S."/>
            <person name="Shao J."/>
            <person name="Lary D.J."/>
            <person name="Kronmiller B."/>
            <person name="Shen D."/>
            <person name="Strem M.D."/>
            <person name="Amoako-Attah I."/>
            <person name="Akrofi A.Y."/>
            <person name="Begoude B.A."/>
            <person name="Ten Hoopen G.M."/>
            <person name="Coulibaly K."/>
            <person name="Kebe B.I."/>
            <person name="Melnick R.L."/>
            <person name="Guiltinan M.J."/>
            <person name="Tyler B.M."/>
            <person name="Meinhardt L.W."/>
            <person name="Bailey B.A."/>
        </authorList>
    </citation>
    <scope>NUCLEOTIDE SEQUENCE [LARGE SCALE GENOMIC DNA]</scope>
    <source>
        <strain evidence="2">sbr112.9</strain>
    </source>
</reference>
<dbReference type="Proteomes" id="UP000237271">
    <property type="component" value="Unassembled WGS sequence"/>
</dbReference>
<keyword evidence="2" id="KW-1185">Reference proteome</keyword>
<evidence type="ECO:0000313" key="1">
    <source>
        <dbReference type="EMBL" id="POM63769.1"/>
    </source>
</evidence>
<protein>
    <submittedName>
        <fullName evidence="1">Uncharacterized protein</fullName>
    </submittedName>
</protein>